<evidence type="ECO:0000313" key="2">
    <source>
        <dbReference type="EMBL" id="EAW29705.1"/>
    </source>
</evidence>
<dbReference type="EMBL" id="AAVT01000017">
    <property type="protein sequence ID" value="EAW29705.1"/>
    <property type="molecule type" value="Genomic_DNA"/>
</dbReference>
<dbReference type="STRING" id="247633.GP2143_12236"/>
<dbReference type="PANTHER" id="PTHR43283">
    <property type="entry name" value="BETA-LACTAMASE-RELATED"/>
    <property type="match status" value="1"/>
</dbReference>
<accession>A0YHH4</accession>
<comment type="caution">
    <text evidence="2">The sequence shown here is derived from an EMBL/GenBank/DDBJ whole genome shotgun (WGS) entry which is preliminary data.</text>
</comment>
<dbReference type="InterPro" id="IPR050789">
    <property type="entry name" value="Diverse_Enzym_Activities"/>
</dbReference>
<organism evidence="2 3">
    <name type="scientific">marine gamma proteobacterium HTCC2143</name>
    <dbReference type="NCBI Taxonomy" id="247633"/>
    <lineage>
        <taxon>Bacteria</taxon>
        <taxon>Pseudomonadati</taxon>
        <taxon>Pseudomonadota</taxon>
        <taxon>Gammaproteobacteria</taxon>
        <taxon>Cellvibrionales</taxon>
        <taxon>Spongiibacteraceae</taxon>
        <taxon>BD1-7 clade</taxon>
    </lineage>
</organism>
<dbReference type="Gene3D" id="3.40.710.10">
    <property type="entry name" value="DD-peptidase/beta-lactamase superfamily"/>
    <property type="match status" value="1"/>
</dbReference>
<dbReference type="AlphaFoldDB" id="A0YHH4"/>
<dbReference type="InterPro" id="IPR012338">
    <property type="entry name" value="Beta-lactam/transpept-like"/>
</dbReference>
<gene>
    <name evidence="2" type="ORF">GP2143_12236</name>
</gene>
<dbReference type="PANTHER" id="PTHR43283:SF3">
    <property type="entry name" value="BETA-LACTAMASE FAMILY PROTEIN (AFU_ORTHOLOGUE AFUA_5G07500)"/>
    <property type="match status" value="1"/>
</dbReference>
<reference evidence="2 3" key="1">
    <citation type="journal article" date="2010" name="J. Bacteriol.">
        <title>Genome sequence of the oligotrophic marine Gammaproteobacterium HTCC2143, isolated from the Oregon Coast.</title>
        <authorList>
            <person name="Oh H.M."/>
            <person name="Kang I."/>
            <person name="Ferriera S."/>
            <person name="Giovannoni S.J."/>
            <person name="Cho J.C."/>
        </authorList>
    </citation>
    <scope>NUCLEOTIDE SEQUENCE [LARGE SCALE GENOMIC DNA]</scope>
    <source>
        <strain evidence="2 3">HTCC2143</strain>
    </source>
</reference>
<protein>
    <recommendedName>
        <fullName evidence="1">Beta-lactamase-related domain-containing protein</fullName>
    </recommendedName>
</protein>
<evidence type="ECO:0000259" key="1">
    <source>
        <dbReference type="Pfam" id="PF00144"/>
    </source>
</evidence>
<dbReference type="OrthoDB" id="119951at2"/>
<dbReference type="InterPro" id="IPR001466">
    <property type="entry name" value="Beta-lactam-related"/>
</dbReference>
<sequence length="392" mass="43251">MHQRMQWYVDQEIMPGISTLVMRGVDVLDYQCFGYMDLESKTPLREDAIYRMFSNTKLVTSVALMMLHEQGKFHLDDALADFIPVFSDLKVLIKGATNIDQVEALATPITIRQVLSHSSGFSYGFVDPFSVIDRAYLKGGLNIIEGFDGDLEALTNKMAEFPLAFQPGTDWAYSLATDVAARLVEVISGKRFDEFLQDNIFKPLGMIDTGFCVAEEKLDRLITLCAPNNLLKPMEPGLTQIGKAGKGPTKPPAFLSGGGGLMSTVADYLTFVQMLVNGGEWKGVRVLQSKTLDLMRTNQLPEGVVVKFPAWDMHGTVFGLGFALKAQLTEDEPTAALGEYHWGGLAGTHSWMSPNGGPDGNVSGICMTQVMPAFWHQFSHDFKQHAYELTAE</sequence>
<dbReference type="eggNOG" id="COG1680">
    <property type="taxonomic scope" value="Bacteria"/>
</dbReference>
<name>A0YHH4_9GAMM</name>
<keyword evidence="3" id="KW-1185">Reference proteome</keyword>
<proteinExistence type="predicted"/>
<dbReference type="Pfam" id="PF00144">
    <property type="entry name" value="Beta-lactamase"/>
    <property type="match status" value="1"/>
</dbReference>
<evidence type="ECO:0000313" key="3">
    <source>
        <dbReference type="Proteomes" id="UP000004931"/>
    </source>
</evidence>
<dbReference type="Proteomes" id="UP000004931">
    <property type="component" value="Unassembled WGS sequence"/>
</dbReference>
<dbReference type="SUPFAM" id="SSF56601">
    <property type="entry name" value="beta-lactamase/transpeptidase-like"/>
    <property type="match status" value="1"/>
</dbReference>
<feature type="domain" description="Beta-lactamase-related" evidence="1">
    <location>
        <begin position="8"/>
        <end position="356"/>
    </location>
</feature>